<dbReference type="PANTHER" id="PTHR45646">
    <property type="entry name" value="SERINE/THREONINE-PROTEIN KINASE DOA-RELATED"/>
    <property type="match status" value="1"/>
</dbReference>
<dbReference type="InterPro" id="IPR000719">
    <property type="entry name" value="Prot_kinase_dom"/>
</dbReference>
<evidence type="ECO:0000313" key="8">
    <source>
        <dbReference type="Proteomes" id="UP000283895"/>
    </source>
</evidence>
<keyword evidence="3" id="KW-0547">Nucleotide-binding</keyword>
<accession>A0A423VZT3</accession>
<keyword evidence="5" id="KW-0067">ATP-binding</keyword>
<dbReference type="Gene3D" id="3.30.200.20">
    <property type="entry name" value="Phosphorylase Kinase, domain 1"/>
    <property type="match status" value="1"/>
</dbReference>
<dbReference type="InterPro" id="IPR051175">
    <property type="entry name" value="CLK_kinases"/>
</dbReference>
<dbReference type="Gene3D" id="1.10.510.10">
    <property type="entry name" value="Transferase(Phosphotransferase) domain 1"/>
    <property type="match status" value="1"/>
</dbReference>
<dbReference type="Pfam" id="PF00069">
    <property type="entry name" value="Pkinase"/>
    <property type="match status" value="1"/>
</dbReference>
<dbReference type="Proteomes" id="UP000283895">
    <property type="component" value="Unassembled WGS sequence"/>
</dbReference>
<evidence type="ECO:0000259" key="6">
    <source>
        <dbReference type="PROSITE" id="PS50011"/>
    </source>
</evidence>
<dbReference type="PROSITE" id="PS50011">
    <property type="entry name" value="PROTEIN_KINASE_DOM"/>
    <property type="match status" value="1"/>
</dbReference>
<dbReference type="EMBL" id="LKEA01000032">
    <property type="protein sequence ID" value="ROV96570.1"/>
    <property type="molecule type" value="Genomic_DNA"/>
</dbReference>
<evidence type="ECO:0000256" key="3">
    <source>
        <dbReference type="ARBA" id="ARBA00022741"/>
    </source>
</evidence>
<dbReference type="SMART" id="SM00220">
    <property type="entry name" value="S_TKc"/>
    <property type="match status" value="1"/>
</dbReference>
<dbReference type="STRING" id="356882.A0A423VZT3"/>
<evidence type="ECO:0000256" key="1">
    <source>
        <dbReference type="ARBA" id="ARBA00022527"/>
    </source>
</evidence>
<dbReference type="GO" id="GO:0043484">
    <property type="term" value="P:regulation of RNA splicing"/>
    <property type="evidence" value="ECO:0007669"/>
    <property type="project" value="TreeGrafter"/>
</dbReference>
<proteinExistence type="predicted"/>
<gene>
    <name evidence="7" type="ORF">VMCG_07836</name>
</gene>
<keyword evidence="4" id="KW-0418">Kinase</keyword>
<keyword evidence="2" id="KW-0808">Transferase</keyword>
<dbReference type="GO" id="GO:0005634">
    <property type="term" value="C:nucleus"/>
    <property type="evidence" value="ECO:0007669"/>
    <property type="project" value="TreeGrafter"/>
</dbReference>
<protein>
    <recommendedName>
        <fullName evidence="6">Protein kinase domain-containing protein</fullName>
    </recommendedName>
</protein>
<feature type="domain" description="Protein kinase" evidence="6">
    <location>
        <begin position="1"/>
        <end position="286"/>
    </location>
</feature>
<evidence type="ECO:0000256" key="5">
    <source>
        <dbReference type="ARBA" id="ARBA00022840"/>
    </source>
</evidence>
<dbReference type="InterPro" id="IPR011009">
    <property type="entry name" value="Kinase-like_dom_sf"/>
</dbReference>
<evidence type="ECO:0000256" key="4">
    <source>
        <dbReference type="ARBA" id="ARBA00022777"/>
    </source>
</evidence>
<dbReference type="SUPFAM" id="SSF56112">
    <property type="entry name" value="Protein kinase-like (PK-like)"/>
    <property type="match status" value="1"/>
</dbReference>
<sequence>MPIEHPGKDLVRTVVDSFEVPGPHGSHKCLLYEPLGMTFTELLNLLPENRFPKEMAQSSIQLILLALDYLYRCDVTHTDISPNNILQNIEDVSVLSQVEQGEIEQPIARKTLKDRTIYNSRPMPLVRGLPILCDLGEARIGKQKHKGDIMPGIYRAPEVILGMDWDSKVDIWAIGIMAWDLLQGSHLFFARTNRVLDDEQHLAEMVSLLGPPPPSFISRSEKCRLYWDDQGNWKGSIPIPEQSFEIRERWLNDEDHDLFLRFIRSILRWDPEERPTAEELAYDDFLMQPQLAKLASEAATEGPGT</sequence>
<evidence type="ECO:0000256" key="2">
    <source>
        <dbReference type="ARBA" id="ARBA00022679"/>
    </source>
</evidence>
<keyword evidence="1" id="KW-0723">Serine/threonine-protein kinase</keyword>
<dbReference type="GO" id="GO:0005524">
    <property type="term" value="F:ATP binding"/>
    <property type="evidence" value="ECO:0007669"/>
    <property type="project" value="UniProtKB-KW"/>
</dbReference>
<dbReference type="GO" id="GO:0004674">
    <property type="term" value="F:protein serine/threonine kinase activity"/>
    <property type="evidence" value="ECO:0007669"/>
    <property type="project" value="UniProtKB-KW"/>
</dbReference>
<comment type="caution">
    <text evidence="7">The sequence shown here is derived from an EMBL/GenBank/DDBJ whole genome shotgun (WGS) entry which is preliminary data.</text>
</comment>
<reference evidence="7 8" key="1">
    <citation type="submission" date="2015-09" db="EMBL/GenBank/DDBJ databases">
        <title>Host preference determinants of Valsa canker pathogens revealed by comparative genomics.</title>
        <authorList>
            <person name="Yin Z."/>
            <person name="Huang L."/>
        </authorList>
    </citation>
    <scope>NUCLEOTIDE SEQUENCE [LARGE SCALE GENOMIC DNA]</scope>
    <source>
        <strain evidence="7 8">03-1</strain>
    </source>
</reference>
<dbReference type="OrthoDB" id="5979581at2759"/>
<dbReference type="AlphaFoldDB" id="A0A423VZT3"/>
<name>A0A423VZT3_9PEZI</name>
<organism evidence="7 8">
    <name type="scientific">Cytospora schulzeri</name>
    <dbReference type="NCBI Taxonomy" id="448051"/>
    <lineage>
        <taxon>Eukaryota</taxon>
        <taxon>Fungi</taxon>
        <taxon>Dikarya</taxon>
        <taxon>Ascomycota</taxon>
        <taxon>Pezizomycotina</taxon>
        <taxon>Sordariomycetes</taxon>
        <taxon>Sordariomycetidae</taxon>
        <taxon>Diaporthales</taxon>
        <taxon>Cytosporaceae</taxon>
        <taxon>Cytospora</taxon>
    </lineage>
</organism>
<keyword evidence="8" id="KW-1185">Reference proteome</keyword>
<evidence type="ECO:0000313" key="7">
    <source>
        <dbReference type="EMBL" id="ROV96570.1"/>
    </source>
</evidence>
<dbReference type="PANTHER" id="PTHR45646:SF11">
    <property type="entry name" value="SERINE_THREONINE-PROTEIN KINASE DOA"/>
    <property type="match status" value="1"/>
</dbReference>